<keyword evidence="8 9" id="KW-0472">Membrane</keyword>
<dbReference type="CDD" id="cd07346">
    <property type="entry name" value="ABC_6TM_exporters"/>
    <property type="match status" value="1"/>
</dbReference>
<dbReference type="GO" id="GO:0016887">
    <property type="term" value="F:ATP hydrolysis activity"/>
    <property type="evidence" value="ECO:0007669"/>
    <property type="project" value="InterPro"/>
</dbReference>
<keyword evidence="2" id="KW-0813">Transport</keyword>
<evidence type="ECO:0000256" key="9">
    <source>
        <dbReference type="SAM" id="Phobius"/>
    </source>
</evidence>
<keyword evidence="7 9" id="KW-1133">Transmembrane helix</keyword>
<evidence type="ECO:0000313" key="13">
    <source>
        <dbReference type="Proteomes" id="UP000540989"/>
    </source>
</evidence>
<feature type="domain" description="ABC transporter" evidence="10">
    <location>
        <begin position="347"/>
        <end position="587"/>
    </location>
</feature>
<feature type="domain" description="ABC transmembrane type-1" evidence="11">
    <location>
        <begin position="26"/>
        <end position="315"/>
    </location>
</feature>
<dbReference type="FunFam" id="3.40.50.300:FF:000299">
    <property type="entry name" value="ABC transporter ATP-binding protein/permease"/>
    <property type="match status" value="1"/>
</dbReference>
<dbReference type="InterPro" id="IPR011527">
    <property type="entry name" value="ABC1_TM_dom"/>
</dbReference>
<evidence type="ECO:0000256" key="4">
    <source>
        <dbReference type="ARBA" id="ARBA00022692"/>
    </source>
</evidence>
<feature type="transmembrane region" description="Helical" evidence="9">
    <location>
        <begin position="255"/>
        <end position="279"/>
    </location>
</feature>
<feature type="transmembrane region" description="Helical" evidence="9">
    <location>
        <begin position="24"/>
        <end position="45"/>
    </location>
</feature>
<evidence type="ECO:0000256" key="5">
    <source>
        <dbReference type="ARBA" id="ARBA00022741"/>
    </source>
</evidence>
<accession>A0A7W7ZGX3</accession>
<gene>
    <name evidence="12" type="ORF">HDF16_004348</name>
</gene>
<dbReference type="GO" id="GO:0034040">
    <property type="term" value="F:ATPase-coupled lipid transmembrane transporter activity"/>
    <property type="evidence" value="ECO:0007669"/>
    <property type="project" value="TreeGrafter"/>
</dbReference>
<dbReference type="AlphaFoldDB" id="A0A7W7ZGX3"/>
<feature type="transmembrane region" description="Helical" evidence="9">
    <location>
        <begin position="142"/>
        <end position="164"/>
    </location>
</feature>
<evidence type="ECO:0000256" key="7">
    <source>
        <dbReference type="ARBA" id="ARBA00022989"/>
    </source>
</evidence>
<dbReference type="InterPro" id="IPR027417">
    <property type="entry name" value="P-loop_NTPase"/>
</dbReference>
<keyword evidence="13" id="KW-1185">Reference proteome</keyword>
<dbReference type="SUPFAM" id="SSF90123">
    <property type="entry name" value="ABC transporter transmembrane region"/>
    <property type="match status" value="1"/>
</dbReference>
<evidence type="ECO:0000259" key="11">
    <source>
        <dbReference type="PROSITE" id="PS50929"/>
    </source>
</evidence>
<dbReference type="GO" id="GO:0140359">
    <property type="term" value="F:ABC-type transporter activity"/>
    <property type="evidence" value="ECO:0007669"/>
    <property type="project" value="InterPro"/>
</dbReference>
<dbReference type="PROSITE" id="PS00211">
    <property type="entry name" value="ABC_TRANSPORTER_1"/>
    <property type="match status" value="1"/>
</dbReference>
<dbReference type="PROSITE" id="PS50893">
    <property type="entry name" value="ABC_TRANSPORTER_2"/>
    <property type="match status" value="1"/>
</dbReference>
<evidence type="ECO:0000313" key="12">
    <source>
        <dbReference type="EMBL" id="MBB5059622.1"/>
    </source>
</evidence>
<keyword evidence="6 12" id="KW-0067">ATP-binding</keyword>
<keyword evidence="4 9" id="KW-0812">Transmembrane</keyword>
<feature type="transmembrane region" description="Helical" evidence="9">
    <location>
        <begin position="170"/>
        <end position="190"/>
    </location>
</feature>
<keyword evidence="3" id="KW-1003">Cell membrane</keyword>
<dbReference type="RefSeq" id="WP_184221291.1">
    <property type="nucleotide sequence ID" value="NZ_JACHIP010000006.1"/>
</dbReference>
<dbReference type="Gene3D" id="1.20.1560.10">
    <property type="entry name" value="ABC transporter type 1, transmembrane domain"/>
    <property type="match status" value="1"/>
</dbReference>
<dbReference type="PANTHER" id="PTHR24221">
    <property type="entry name" value="ATP-BINDING CASSETTE SUB-FAMILY B"/>
    <property type="match status" value="1"/>
</dbReference>
<dbReference type="Pfam" id="PF00664">
    <property type="entry name" value="ABC_membrane"/>
    <property type="match status" value="1"/>
</dbReference>
<dbReference type="Proteomes" id="UP000540989">
    <property type="component" value="Unassembled WGS sequence"/>
</dbReference>
<protein>
    <submittedName>
        <fullName evidence="12">ATP-binding cassette subfamily B protein</fullName>
    </submittedName>
</protein>
<dbReference type="InterPro" id="IPR017871">
    <property type="entry name" value="ABC_transporter-like_CS"/>
</dbReference>
<evidence type="ECO:0000256" key="6">
    <source>
        <dbReference type="ARBA" id="ARBA00022840"/>
    </source>
</evidence>
<dbReference type="InterPro" id="IPR003439">
    <property type="entry name" value="ABC_transporter-like_ATP-bd"/>
</dbReference>
<feature type="transmembrane region" description="Helical" evidence="9">
    <location>
        <begin position="65"/>
        <end position="86"/>
    </location>
</feature>
<keyword evidence="5" id="KW-0547">Nucleotide-binding</keyword>
<dbReference type="EMBL" id="JACHIP010000006">
    <property type="protein sequence ID" value="MBB5059622.1"/>
    <property type="molecule type" value="Genomic_DNA"/>
</dbReference>
<evidence type="ECO:0000259" key="10">
    <source>
        <dbReference type="PROSITE" id="PS50893"/>
    </source>
</evidence>
<proteinExistence type="predicted"/>
<dbReference type="InterPro" id="IPR036640">
    <property type="entry name" value="ABC1_TM_sf"/>
</dbReference>
<dbReference type="SUPFAM" id="SSF52540">
    <property type="entry name" value="P-loop containing nucleoside triphosphate hydrolases"/>
    <property type="match status" value="1"/>
</dbReference>
<sequence>MHETEQSRKPLALLGFYLRGHERALFGALLFALVSQIFLMIDPLILRHVLDHYVLRRSDFSPQGFLLRVIFWLTLILAAALIAWIARGFQTQSVCSLAQRVSTQIYSDGMSHSLEISYAELEQRRSGDTMSQLQRTRREVELFLTSAVNVLFTSLVGLAFIIIYASRLHWSVPLFLLVTAPMVMFFSILLSRKVRSTQEEIVKQSSVLAGSAGESLKNMELVKSLGLTGNEVSRFRTGSARILELELRRIRQARIYSFFHGAGVHIVRVSLFLLLLYLFSVGKGTVGQFFSLFLYSYFILGPMQDLGNVISQYRELEASLIAFGELMDHPKESRPVEPVSISVLDTLEFDGVSFSYGPTGCGHGPAAQAISFRASRGETIAFVGQSGAGKSTIIKLLSGLYSPSEGRILFNGVSSSEVDWNCLRNYTGLVTQETHLFSGTIRDNLIFAAPDATEDECLTALQQAAVTSLLERGRDGLNSRVGEGGLQLSGGERQRLAIARALLRRPQLILFDEATSALDSITEQAIGGTIRNLATANQIITIVISHRLATVIRADRIYVLAKGRIVESGTHEALLASDGLYCDMWQRQSGSFAGSTETQVGGNISYQ</sequence>
<dbReference type="Gene3D" id="3.40.50.300">
    <property type="entry name" value="P-loop containing nucleotide triphosphate hydrolases"/>
    <property type="match status" value="1"/>
</dbReference>
<dbReference type="GO" id="GO:0005886">
    <property type="term" value="C:plasma membrane"/>
    <property type="evidence" value="ECO:0007669"/>
    <property type="project" value="UniProtKB-SubCell"/>
</dbReference>
<reference evidence="12 13" key="1">
    <citation type="submission" date="2020-08" db="EMBL/GenBank/DDBJ databases">
        <title>Genomic Encyclopedia of Type Strains, Phase IV (KMG-V): Genome sequencing to study the core and pangenomes of soil and plant-associated prokaryotes.</title>
        <authorList>
            <person name="Whitman W."/>
        </authorList>
    </citation>
    <scope>NUCLEOTIDE SEQUENCE [LARGE SCALE GENOMIC DNA]</scope>
    <source>
        <strain evidence="12 13">M8UP14</strain>
    </source>
</reference>
<evidence type="ECO:0000256" key="3">
    <source>
        <dbReference type="ARBA" id="ARBA00022475"/>
    </source>
</evidence>
<dbReference type="GO" id="GO:0005524">
    <property type="term" value="F:ATP binding"/>
    <property type="evidence" value="ECO:0007669"/>
    <property type="project" value="UniProtKB-KW"/>
</dbReference>
<evidence type="ECO:0000256" key="2">
    <source>
        <dbReference type="ARBA" id="ARBA00022448"/>
    </source>
</evidence>
<dbReference type="PROSITE" id="PS50929">
    <property type="entry name" value="ABC_TM1F"/>
    <property type="match status" value="1"/>
</dbReference>
<dbReference type="Pfam" id="PF00005">
    <property type="entry name" value="ABC_tran"/>
    <property type="match status" value="1"/>
</dbReference>
<evidence type="ECO:0000256" key="8">
    <source>
        <dbReference type="ARBA" id="ARBA00023136"/>
    </source>
</evidence>
<comment type="subcellular location">
    <subcellularLocation>
        <location evidence="1">Cell membrane</location>
        <topology evidence="1">Multi-pass membrane protein</topology>
    </subcellularLocation>
</comment>
<organism evidence="12 13">
    <name type="scientific">Granulicella aggregans</name>
    <dbReference type="NCBI Taxonomy" id="474949"/>
    <lineage>
        <taxon>Bacteria</taxon>
        <taxon>Pseudomonadati</taxon>
        <taxon>Acidobacteriota</taxon>
        <taxon>Terriglobia</taxon>
        <taxon>Terriglobales</taxon>
        <taxon>Acidobacteriaceae</taxon>
        <taxon>Granulicella</taxon>
    </lineage>
</organism>
<dbReference type="InterPro" id="IPR003593">
    <property type="entry name" value="AAA+_ATPase"/>
</dbReference>
<name>A0A7W7ZGX3_9BACT</name>
<dbReference type="InterPro" id="IPR039421">
    <property type="entry name" value="Type_1_exporter"/>
</dbReference>
<comment type="caution">
    <text evidence="12">The sequence shown here is derived from an EMBL/GenBank/DDBJ whole genome shotgun (WGS) entry which is preliminary data.</text>
</comment>
<dbReference type="SMART" id="SM00382">
    <property type="entry name" value="AAA"/>
    <property type="match status" value="1"/>
</dbReference>
<evidence type="ECO:0000256" key="1">
    <source>
        <dbReference type="ARBA" id="ARBA00004651"/>
    </source>
</evidence>
<dbReference type="PANTHER" id="PTHR24221:SF654">
    <property type="entry name" value="ATP-BINDING CASSETTE SUB-FAMILY B MEMBER 6"/>
    <property type="match status" value="1"/>
</dbReference>